<keyword evidence="1" id="KW-0285">Flavoprotein</keyword>
<dbReference type="AlphaFoldDB" id="A0A514LJD2"/>
<dbReference type="GO" id="GO:0003995">
    <property type="term" value="F:acyl-CoA dehydrogenase activity"/>
    <property type="evidence" value="ECO:0007669"/>
    <property type="project" value="TreeGrafter"/>
</dbReference>
<protein>
    <submittedName>
        <fullName evidence="7">Acyl-CoA dehydrogenase</fullName>
    </submittedName>
</protein>
<dbReference type="PANTHER" id="PTHR43884:SF25">
    <property type="entry name" value="ACYL-COA DEHYDROGENASE YDBM-RELATED"/>
    <property type="match status" value="1"/>
</dbReference>
<dbReference type="InterPro" id="IPR036250">
    <property type="entry name" value="AcylCo_DH-like_C"/>
</dbReference>
<feature type="domain" description="Acyl-CoA dehydrogenase/oxidase N-terminal" evidence="5">
    <location>
        <begin position="24"/>
        <end position="95"/>
    </location>
</feature>
<proteinExistence type="predicted"/>
<dbReference type="InterPro" id="IPR009100">
    <property type="entry name" value="AcylCoA_DH/oxidase_NM_dom_sf"/>
</dbReference>
<feature type="domain" description="Acyl-CoA oxidase/dehydrogenase middle" evidence="4">
    <location>
        <begin position="124"/>
        <end position="216"/>
    </location>
</feature>
<dbReference type="Gene3D" id="1.10.540.10">
    <property type="entry name" value="Acyl-CoA dehydrogenase/oxidase, N-terminal domain"/>
    <property type="match status" value="1"/>
</dbReference>
<dbReference type="SUPFAM" id="SSF47203">
    <property type="entry name" value="Acyl-CoA dehydrogenase C-terminal domain-like"/>
    <property type="match status" value="1"/>
</dbReference>
<gene>
    <name evidence="7" type="ORF">EPH95_12660</name>
</gene>
<dbReference type="PANTHER" id="PTHR43884">
    <property type="entry name" value="ACYL-COA DEHYDROGENASE"/>
    <property type="match status" value="1"/>
</dbReference>
<dbReference type="CDD" id="cd00567">
    <property type="entry name" value="ACAD"/>
    <property type="match status" value="1"/>
</dbReference>
<keyword evidence="2" id="KW-0560">Oxidoreductase</keyword>
<dbReference type="KEGG" id="sale:EPH95_12660"/>
<dbReference type="InterPro" id="IPR037069">
    <property type="entry name" value="AcylCoA_DH/ox_N_sf"/>
</dbReference>
<evidence type="ECO:0000313" key="7">
    <source>
        <dbReference type="EMBL" id="QDI91923.1"/>
    </source>
</evidence>
<feature type="region of interest" description="Disordered" evidence="3">
    <location>
        <begin position="122"/>
        <end position="142"/>
    </location>
</feature>
<accession>A0A514LJD2</accession>
<evidence type="ECO:0000259" key="5">
    <source>
        <dbReference type="Pfam" id="PF02771"/>
    </source>
</evidence>
<evidence type="ECO:0000259" key="4">
    <source>
        <dbReference type="Pfam" id="PF02770"/>
    </source>
</evidence>
<evidence type="ECO:0000259" key="6">
    <source>
        <dbReference type="Pfam" id="PF08028"/>
    </source>
</evidence>
<dbReference type="InterPro" id="IPR013107">
    <property type="entry name" value="Acyl-CoA_DH_C"/>
</dbReference>
<organism evidence="7 8">
    <name type="scientific">Salicibibacter halophilus</name>
    <dbReference type="NCBI Taxonomy" id="2502791"/>
    <lineage>
        <taxon>Bacteria</taxon>
        <taxon>Bacillati</taxon>
        <taxon>Bacillota</taxon>
        <taxon>Bacilli</taxon>
        <taxon>Bacillales</taxon>
        <taxon>Bacillaceae</taxon>
        <taxon>Salicibibacter</taxon>
    </lineage>
</organism>
<dbReference type="Pfam" id="PF08028">
    <property type="entry name" value="Acyl-CoA_dh_2"/>
    <property type="match status" value="1"/>
</dbReference>
<name>A0A514LJD2_9BACI</name>
<dbReference type="InterPro" id="IPR013786">
    <property type="entry name" value="AcylCoA_DH/ox_N"/>
</dbReference>
<dbReference type="PIRSF" id="PIRSF016578">
    <property type="entry name" value="HsaA"/>
    <property type="match status" value="1"/>
</dbReference>
<evidence type="ECO:0000313" key="8">
    <source>
        <dbReference type="Proteomes" id="UP000319756"/>
    </source>
</evidence>
<evidence type="ECO:0000256" key="2">
    <source>
        <dbReference type="ARBA" id="ARBA00023002"/>
    </source>
</evidence>
<dbReference type="Pfam" id="PF02770">
    <property type="entry name" value="Acyl-CoA_dh_M"/>
    <property type="match status" value="1"/>
</dbReference>
<dbReference type="InterPro" id="IPR006091">
    <property type="entry name" value="Acyl-CoA_Oxase/DH_mid-dom"/>
</dbReference>
<dbReference type="GO" id="GO:0050660">
    <property type="term" value="F:flavin adenine dinucleotide binding"/>
    <property type="evidence" value="ECO:0007669"/>
    <property type="project" value="InterPro"/>
</dbReference>
<sequence>MDLAACQTQQERLEILSKITPAFKERAAGHDRAGTFPHENFKALREANYPGLTVPKKYGGQGIGLADMLELQETIAKADGSTGLAIGWHMGLAMQLGENETWDENTYAAVARDIVENGALLNGAASEPATGSPTRGGRPETTATKMETGWAISGRKTFTTLAPTLDYFIVSAGIANSDEVGNFLVHYSLPGVSVDHTWDALGMRATGSDDLVLENVQLKEADYVQTFKPGQKEAAGWLLHIPACYLGIAEAALDYSANYAQNYSPNSIEGTIADLPNIKQKIGEAELMRQRSRHFLYSIANKWDRSDQETRQQMKTELGAAKHVAVNDAVDIVDLAMRVAGAKSLQPDTPLGRYYRDVRAGLHNPPMDDMTIMQLAGDVYGRNE</sequence>
<evidence type="ECO:0000256" key="3">
    <source>
        <dbReference type="SAM" id="MobiDB-lite"/>
    </source>
</evidence>
<dbReference type="InterPro" id="IPR046373">
    <property type="entry name" value="Acyl-CoA_Oxase/DH_mid-dom_sf"/>
</dbReference>
<dbReference type="EMBL" id="CP035485">
    <property type="protein sequence ID" value="QDI91923.1"/>
    <property type="molecule type" value="Genomic_DNA"/>
</dbReference>
<dbReference type="Pfam" id="PF02771">
    <property type="entry name" value="Acyl-CoA_dh_N"/>
    <property type="match status" value="1"/>
</dbReference>
<keyword evidence="8" id="KW-1185">Reference proteome</keyword>
<evidence type="ECO:0000256" key="1">
    <source>
        <dbReference type="ARBA" id="ARBA00022630"/>
    </source>
</evidence>
<dbReference type="OrthoDB" id="9785203at2"/>
<dbReference type="RefSeq" id="WP_142090447.1">
    <property type="nucleotide sequence ID" value="NZ_CP035485.1"/>
</dbReference>
<dbReference type="SUPFAM" id="SSF56645">
    <property type="entry name" value="Acyl-CoA dehydrogenase NM domain-like"/>
    <property type="match status" value="1"/>
</dbReference>
<reference evidence="8" key="1">
    <citation type="submission" date="2019-01" db="EMBL/GenBank/DDBJ databases">
        <title>Genomic analysis of Salicibibacter sp. NKC3-5.</title>
        <authorList>
            <person name="Oh Y.J."/>
        </authorList>
    </citation>
    <scope>NUCLEOTIDE SEQUENCE [LARGE SCALE GENOMIC DNA]</scope>
    <source>
        <strain evidence="8">NKC3-5</strain>
    </source>
</reference>
<dbReference type="Proteomes" id="UP000319756">
    <property type="component" value="Chromosome"/>
</dbReference>
<dbReference type="Gene3D" id="1.20.140.10">
    <property type="entry name" value="Butyryl-CoA Dehydrogenase, subunit A, domain 3"/>
    <property type="match status" value="1"/>
</dbReference>
<dbReference type="Gene3D" id="2.40.110.10">
    <property type="entry name" value="Butyryl-CoA Dehydrogenase, subunit A, domain 2"/>
    <property type="match status" value="1"/>
</dbReference>
<feature type="domain" description="Acyl-CoA dehydrogenase C-terminal" evidence="6">
    <location>
        <begin position="242"/>
        <end position="361"/>
    </location>
</feature>